<evidence type="ECO:0000313" key="1">
    <source>
        <dbReference type="EMBL" id="XPM62451.1"/>
    </source>
</evidence>
<proteinExistence type="predicted"/>
<gene>
    <name evidence="1" type="ORF">BH720_022375</name>
</gene>
<accession>A0ACD5GPP0</accession>
<evidence type="ECO:0000313" key="2">
    <source>
        <dbReference type="Proteomes" id="UP000095472"/>
    </source>
</evidence>
<name>A0ACD5GPP0_9CYAN</name>
<sequence length="137" mass="15195">MLHRDVKPQNIMRRHGSDFVVLIDFGIAREFTPDTTQTHTGLLSEGYAPIEQYLPQGKRSPATDIYALAATLYCLLTGRAPIASTLRDRIPLVAPRQLQPSLSLAVESATLAGTRDGSWRSPSNRRRVARPTPHPRP</sequence>
<dbReference type="Proteomes" id="UP000095472">
    <property type="component" value="Chromosome"/>
</dbReference>
<keyword evidence="1" id="KW-0418">Kinase</keyword>
<keyword evidence="2" id="KW-1185">Reference proteome</keyword>
<keyword evidence="1" id="KW-0808">Transferase</keyword>
<reference evidence="1 2" key="1">
    <citation type="journal article" date="2016" name="Genome Announc.">
        <title>Draft Genome Sequence of the Thermotolerant Cyanobacterium Desertifilum sp. IPPAS B-1220.</title>
        <authorList>
            <person name="Mironov K.S."/>
            <person name="Sinetova M.A."/>
            <person name="Bolatkhan K."/>
            <person name="Zayadan B.K."/>
            <person name="Ustinova V.V."/>
            <person name="Kupriyanova E.V."/>
            <person name="Skrypnik A.N."/>
            <person name="Gogoleva N.E."/>
            <person name="Gogolev Y.V."/>
            <person name="Los D.A."/>
        </authorList>
    </citation>
    <scope>NUCLEOTIDE SEQUENCE [LARGE SCALE GENOMIC DNA]</scope>
    <source>
        <strain evidence="1 2">IPPAS B-1220</strain>
    </source>
</reference>
<protein>
    <submittedName>
        <fullName evidence="1">Protein kinase domain-containing protein</fullName>
    </submittedName>
</protein>
<organism evidence="1 2">
    <name type="scientific">Desertifilum tharense IPPAS B-1220</name>
    <dbReference type="NCBI Taxonomy" id="1781255"/>
    <lineage>
        <taxon>Bacteria</taxon>
        <taxon>Bacillati</taxon>
        <taxon>Cyanobacteriota</taxon>
        <taxon>Cyanophyceae</taxon>
        <taxon>Desertifilales</taxon>
        <taxon>Desertifilaceae</taxon>
        <taxon>Desertifilum</taxon>
    </lineage>
</organism>
<dbReference type="EMBL" id="CP182909">
    <property type="protein sequence ID" value="XPM62451.1"/>
    <property type="molecule type" value="Genomic_DNA"/>
</dbReference>